<feature type="transmembrane region" description="Helical" evidence="7">
    <location>
        <begin position="47"/>
        <end position="68"/>
    </location>
</feature>
<dbReference type="InterPro" id="IPR036291">
    <property type="entry name" value="NAD(P)-bd_dom_sf"/>
</dbReference>
<evidence type="ECO:0000313" key="10">
    <source>
        <dbReference type="Proteomes" id="UP000192906"/>
    </source>
</evidence>
<dbReference type="PANTHER" id="PTHR30576">
    <property type="entry name" value="COLANIC BIOSYNTHESIS UDP-GLUCOSE LIPID CARRIER TRANSFERASE"/>
    <property type="match status" value="1"/>
</dbReference>
<dbReference type="Pfam" id="PF13727">
    <property type="entry name" value="CoA_binding_3"/>
    <property type="match status" value="1"/>
</dbReference>
<keyword evidence="4 7" id="KW-0812">Transmembrane</keyword>
<name>A0A1X7C6C4_9BACT</name>
<comment type="subcellular location">
    <subcellularLocation>
        <location evidence="1">Membrane</location>
        <topology evidence="1">Multi-pass membrane protein</topology>
    </subcellularLocation>
</comment>
<keyword evidence="3 9" id="KW-0808">Transferase</keyword>
<gene>
    <name evidence="9" type="ORF">SAMN06295933_0392</name>
</gene>
<dbReference type="STRING" id="1519643.SAMN06295933_0392"/>
<evidence type="ECO:0000256" key="1">
    <source>
        <dbReference type="ARBA" id="ARBA00004141"/>
    </source>
</evidence>
<keyword evidence="5 7" id="KW-1133">Transmembrane helix</keyword>
<feature type="transmembrane region" description="Helical" evidence="7">
    <location>
        <begin position="80"/>
        <end position="100"/>
    </location>
</feature>
<evidence type="ECO:0000259" key="8">
    <source>
        <dbReference type="Pfam" id="PF02397"/>
    </source>
</evidence>
<feature type="transmembrane region" description="Helical" evidence="7">
    <location>
        <begin position="281"/>
        <end position="302"/>
    </location>
</feature>
<dbReference type="SUPFAM" id="SSF51735">
    <property type="entry name" value="NAD(P)-binding Rossmann-fold domains"/>
    <property type="match status" value="1"/>
</dbReference>
<dbReference type="PANTHER" id="PTHR30576:SF21">
    <property type="entry name" value="UDP-GLUCOSE:UNDECAPRENYL-PHOSPHATE GLUCOSE-1-PHOSPHATE TRANSFERASE"/>
    <property type="match status" value="1"/>
</dbReference>
<evidence type="ECO:0000256" key="7">
    <source>
        <dbReference type="SAM" id="Phobius"/>
    </source>
</evidence>
<accession>A0A1X7C6C4</accession>
<dbReference type="GO" id="GO:0009242">
    <property type="term" value="P:colanic acid biosynthetic process"/>
    <property type="evidence" value="ECO:0007669"/>
    <property type="project" value="TreeGrafter"/>
</dbReference>
<dbReference type="AlphaFoldDB" id="A0A1X7C6C4"/>
<dbReference type="NCBIfam" id="TIGR03025">
    <property type="entry name" value="EPS_sugtrans"/>
    <property type="match status" value="1"/>
</dbReference>
<dbReference type="Proteomes" id="UP000192906">
    <property type="component" value="Unassembled WGS sequence"/>
</dbReference>
<keyword evidence="6 7" id="KW-0472">Membrane</keyword>
<dbReference type="Pfam" id="PF02397">
    <property type="entry name" value="Bac_transf"/>
    <property type="match status" value="1"/>
</dbReference>
<evidence type="ECO:0000256" key="5">
    <source>
        <dbReference type="ARBA" id="ARBA00022989"/>
    </source>
</evidence>
<dbReference type="GO" id="GO:0016020">
    <property type="term" value="C:membrane"/>
    <property type="evidence" value="ECO:0007669"/>
    <property type="project" value="UniProtKB-SubCell"/>
</dbReference>
<evidence type="ECO:0000256" key="3">
    <source>
        <dbReference type="ARBA" id="ARBA00022679"/>
    </source>
</evidence>
<reference evidence="10" key="1">
    <citation type="submission" date="2017-04" db="EMBL/GenBank/DDBJ databases">
        <authorList>
            <person name="Varghese N."/>
            <person name="Submissions S."/>
        </authorList>
    </citation>
    <scope>NUCLEOTIDE SEQUENCE [LARGE SCALE GENOMIC DNA]</scope>
    <source>
        <strain evidence="10">K3S</strain>
    </source>
</reference>
<evidence type="ECO:0000256" key="2">
    <source>
        <dbReference type="ARBA" id="ARBA00006464"/>
    </source>
</evidence>
<dbReference type="GO" id="GO:0089702">
    <property type="term" value="F:undecaprenyl-phosphate glucose phosphotransferase activity"/>
    <property type="evidence" value="ECO:0007669"/>
    <property type="project" value="TreeGrafter"/>
</dbReference>
<dbReference type="InterPro" id="IPR017475">
    <property type="entry name" value="EPS_sugar_tfrase"/>
</dbReference>
<protein>
    <submittedName>
        <fullName evidence="9">Putative colanic acid biosysnthesis UDP-glucose lipid carrier transferase</fullName>
    </submittedName>
</protein>
<comment type="similarity">
    <text evidence="2">Belongs to the bacterial sugar transferase family.</text>
</comment>
<proteinExistence type="inferred from homology"/>
<feature type="domain" description="Bacterial sugar transferase" evidence="8">
    <location>
        <begin position="276"/>
        <end position="459"/>
    </location>
</feature>
<dbReference type="RefSeq" id="WP_245805435.1">
    <property type="nucleotide sequence ID" value="NZ_FWZU01000001.1"/>
</dbReference>
<dbReference type="Gene3D" id="3.40.50.720">
    <property type="entry name" value="NAD(P)-binding Rossmann-like Domain"/>
    <property type="match status" value="1"/>
</dbReference>
<keyword evidence="10" id="KW-1185">Reference proteome</keyword>
<dbReference type="InterPro" id="IPR003362">
    <property type="entry name" value="Bact_transf"/>
</dbReference>
<dbReference type="InterPro" id="IPR017473">
    <property type="entry name" value="Undecaprenyl-P_gluc_Ptfrase"/>
</dbReference>
<feature type="transmembrane region" description="Helical" evidence="7">
    <location>
        <begin position="112"/>
        <end position="130"/>
    </location>
</feature>
<feature type="transmembrane region" description="Helical" evidence="7">
    <location>
        <begin position="18"/>
        <end position="35"/>
    </location>
</feature>
<evidence type="ECO:0000256" key="4">
    <source>
        <dbReference type="ARBA" id="ARBA00022692"/>
    </source>
</evidence>
<evidence type="ECO:0000256" key="6">
    <source>
        <dbReference type="ARBA" id="ARBA00023136"/>
    </source>
</evidence>
<evidence type="ECO:0000313" key="9">
    <source>
        <dbReference type="EMBL" id="SME90627.1"/>
    </source>
</evidence>
<sequence length="463" mass="52475">MNRKFRVPAGMLKPVHRILDAAFGVGVLLVLYFYFWPQPFAGKSPQIALLIVTTTVLILSNFQMVGVYKDWASSDIVSECNRIILGVFFVFATMLMLGYFFKVSSLYSRRVILLWLFIWPAVICSERFLVKKIFFKWLLDNGGSTSVVIAGTGKIGASLADWISDNPWAGMRVEGFFDPEDSHCGGSSFCLGSIDELPKYVKNNNIQLVYLALPMREEPLLNKLLHGLEDSTAQVFFFPDMSLFKHLMGGDVARVAGQTAIVLRSSPFAGVSGVLKRSEDLILGFLILLAIFPVMLLIALGLKLTSKGPVFFKQWRYGLEGEPFQIFKFRTMKVLEDGYDFVPATENDARITRFGSFLRKNSLDELPQFLNVLKGNMSVVGPRPHAVKMNEEYRRLVSGYMLRHISKPGITGLAQINGYKGEVHNDEDMKKRISYDIEYLQNWSVFLDLEIIVKTIFKFAWRQ</sequence>
<dbReference type="NCBIfam" id="TIGR03023">
    <property type="entry name" value="WcaJ_sugtrans"/>
    <property type="match status" value="1"/>
</dbReference>
<dbReference type="EMBL" id="FWZU01000001">
    <property type="protein sequence ID" value="SME90627.1"/>
    <property type="molecule type" value="Genomic_DNA"/>
</dbReference>
<organism evidence="9 10">
    <name type="scientific">Desulfovibrio gilichinskyi</name>
    <dbReference type="NCBI Taxonomy" id="1519643"/>
    <lineage>
        <taxon>Bacteria</taxon>
        <taxon>Pseudomonadati</taxon>
        <taxon>Thermodesulfobacteriota</taxon>
        <taxon>Desulfovibrionia</taxon>
        <taxon>Desulfovibrionales</taxon>
        <taxon>Desulfovibrionaceae</taxon>
        <taxon>Desulfovibrio</taxon>
    </lineage>
</organism>